<dbReference type="EMBL" id="LAZR01029324">
    <property type="protein sequence ID" value="KKL59915.1"/>
    <property type="molecule type" value="Genomic_DNA"/>
</dbReference>
<evidence type="ECO:0000313" key="1">
    <source>
        <dbReference type="EMBL" id="KKL59915.1"/>
    </source>
</evidence>
<comment type="caution">
    <text evidence="1">The sequence shown here is derived from an EMBL/GenBank/DDBJ whole genome shotgun (WGS) entry which is preliminary data.</text>
</comment>
<name>A0A0F9FRD9_9ZZZZ</name>
<dbReference type="AlphaFoldDB" id="A0A0F9FRD9"/>
<proteinExistence type="predicted"/>
<sequence>MDYPVRCEIIDVVGVEVLPGIMGNTPGKSKPHVGKQGIAELKGDNVKITLDDGNILYGYECWWKPIKEE</sequence>
<accession>A0A0F9FRD9</accession>
<reference evidence="1" key="1">
    <citation type="journal article" date="2015" name="Nature">
        <title>Complex archaea that bridge the gap between prokaryotes and eukaryotes.</title>
        <authorList>
            <person name="Spang A."/>
            <person name="Saw J.H."/>
            <person name="Jorgensen S.L."/>
            <person name="Zaremba-Niedzwiedzka K."/>
            <person name="Martijn J."/>
            <person name="Lind A.E."/>
            <person name="van Eijk R."/>
            <person name="Schleper C."/>
            <person name="Guy L."/>
            <person name="Ettema T.J."/>
        </authorList>
    </citation>
    <scope>NUCLEOTIDE SEQUENCE</scope>
</reference>
<organism evidence="1">
    <name type="scientific">marine sediment metagenome</name>
    <dbReference type="NCBI Taxonomy" id="412755"/>
    <lineage>
        <taxon>unclassified sequences</taxon>
        <taxon>metagenomes</taxon>
        <taxon>ecological metagenomes</taxon>
    </lineage>
</organism>
<gene>
    <name evidence="1" type="ORF">LCGC14_2210540</name>
</gene>
<protein>
    <submittedName>
        <fullName evidence="1">Uncharacterized protein</fullName>
    </submittedName>
</protein>